<evidence type="ECO:0000256" key="1">
    <source>
        <dbReference type="SAM" id="MobiDB-lite"/>
    </source>
</evidence>
<dbReference type="EMBL" id="CAXHTA020000020">
    <property type="protein sequence ID" value="CAL5229498.1"/>
    <property type="molecule type" value="Genomic_DNA"/>
</dbReference>
<sequence length="288" mass="29614">MTQRGEGNQKLPGTGPGPMLGGSAGGQDYSLSSMLERAPYKTKEDHVGGMPELNSKLSAGEQDLLAGSGTVEGEDGQKPPFNIRMSGLMPQNSGEETGKADQTAARETAARETAAPSLGDPKLSAGEHDLLAGSGLVEGAAGRKPAFNMKMSGFPEDDAIAGGAKAGAPTGQPPDQPSGGLQDKTPQDTSSFSKDEKKLLRGQGLMSLQSGPAPPTSSATDKALDKEGERDELKEEQTEVPASEFDKQPSSLDSMKQAVAAGTETIANVASQATEKVKEMTIGGNKKG</sequence>
<evidence type="ECO:0000313" key="3">
    <source>
        <dbReference type="Proteomes" id="UP001497392"/>
    </source>
</evidence>
<feature type="compositionally biased region" description="Low complexity" evidence="1">
    <location>
        <begin position="103"/>
        <end position="115"/>
    </location>
</feature>
<comment type="caution">
    <text evidence="2">The sequence shown here is derived from an EMBL/GenBank/DDBJ whole genome shotgun (WGS) entry which is preliminary data.</text>
</comment>
<feature type="compositionally biased region" description="Polar residues" evidence="1">
    <location>
        <begin position="206"/>
        <end position="220"/>
    </location>
</feature>
<protein>
    <submittedName>
        <fullName evidence="2">G12834 protein</fullName>
    </submittedName>
</protein>
<keyword evidence="3" id="KW-1185">Reference proteome</keyword>
<accession>A0ABP1GIF5</accession>
<feature type="compositionally biased region" description="Basic and acidic residues" evidence="1">
    <location>
        <begin position="222"/>
        <end position="237"/>
    </location>
</feature>
<feature type="region of interest" description="Disordered" evidence="1">
    <location>
        <begin position="146"/>
        <end position="256"/>
    </location>
</feature>
<reference evidence="2 3" key="1">
    <citation type="submission" date="2024-06" db="EMBL/GenBank/DDBJ databases">
        <authorList>
            <person name="Kraege A."/>
            <person name="Thomma B."/>
        </authorList>
    </citation>
    <scope>NUCLEOTIDE SEQUENCE [LARGE SCALE GENOMIC DNA]</scope>
</reference>
<feature type="compositionally biased region" description="Gly residues" evidence="1">
    <location>
        <begin position="14"/>
        <end position="25"/>
    </location>
</feature>
<dbReference type="Proteomes" id="UP001497392">
    <property type="component" value="Unassembled WGS sequence"/>
</dbReference>
<evidence type="ECO:0000313" key="2">
    <source>
        <dbReference type="EMBL" id="CAL5229498.1"/>
    </source>
</evidence>
<name>A0ABP1GIF5_9CHLO</name>
<organism evidence="2 3">
    <name type="scientific">Coccomyxa viridis</name>
    <dbReference type="NCBI Taxonomy" id="1274662"/>
    <lineage>
        <taxon>Eukaryota</taxon>
        <taxon>Viridiplantae</taxon>
        <taxon>Chlorophyta</taxon>
        <taxon>core chlorophytes</taxon>
        <taxon>Trebouxiophyceae</taxon>
        <taxon>Trebouxiophyceae incertae sedis</taxon>
        <taxon>Coccomyxaceae</taxon>
        <taxon>Coccomyxa</taxon>
    </lineage>
</organism>
<proteinExistence type="predicted"/>
<feature type="region of interest" description="Disordered" evidence="1">
    <location>
        <begin position="1"/>
        <end position="130"/>
    </location>
</feature>
<feature type="compositionally biased region" description="Basic and acidic residues" evidence="1">
    <location>
        <begin position="38"/>
        <end position="47"/>
    </location>
</feature>
<gene>
    <name evidence="2" type="primary">g12834</name>
    <name evidence="2" type="ORF">VP750_LOCUS11404</name>
</gene>